<proteinExistence type="predicted"/>
<dbReference type="Proteomes" id="UP000789570">
    <property type="component" value="Unassembled WGS sequence"/>
</dbReference>
<feature type="coiled-coil region" evidence="1">
    <location>
        <begin position="111"/>
        <end position="138"/>
    </location>
</feature>
<dbReference type="EMBL" id="CAJVPQ010000604">
    <property type="protein sequence ID" value="CAG8495766.1"/>
    <property type="molecule type" value="Genomic_DNA"/>
</dbReference>
<sequence length="138" mass="16719">MQQLILESDFPKLREEIDNAINTRKELERLEKTKPSLPVELNMIIEEMVATDYTRSSQQDNHKRLVKYEKEKNKHLENIYRFQQYIGNYKQEKEKYLTNIQETLNTEISGIQKLREKARQQKEIEEILTEEIKEYQAK</sequence>
<gene>
    <name evidence="2" type="ORF">FCALED_LOCUS3447</name>
</gene>
<protein>
    <submittedName>
        <fullName evidence="2">14165_t:CDS:1</fullName>
    </submittedName>
</protein>
<comment type="caution">
    <text evidence="2">The sequence shown here is derived from an EMBL/GenBank/DDBJ whole genome shotgun (WGS) entry which is preliminary data.</text>
</comment>
<keyword evidence="3" id="KW-1185">Reference proteome</keyword>
<reference evidence="2" key="1">
    <citation type="submission" date="2021-06" db="EMBL/GenBank/DDBJ databases">
        <authorList>
            <person name="Kallberg Y."/>
            <person name="Tangrot J."/>
            <person name="Rosling A."/>
        </authorList>
    </citation>
    <scope>NUCLEOTIDE SEQUENCE</scope>
    <source>
        <strain evidence="2">UK204</strain>
    </source>
</reference>
<keyword evidence="1" id="KW-0175">Coiled coil</keyword>
<accession>A0A9N9EVS1</accession>
<evidence type="ECO:0000313" key="2">
    <source>
        <dbReference type="EMBL" id="CAG8495766.1"/>
    </source>
</evidence>
<organism evidence="2 3">
    <name type="scientific">Funneliformis caledonium</name>
    <dbReference type="NCBI Taxonomy" id="1117310"/>
    <lineage>
        <taxon>Eukaryota</taxon>
        <taxon>Fungi</taxon>
        <taxon>Fungi incertae sedis</taxon>
        <taxon>Mucoromycota</taxon>
        <taxon>Glomeromycotina</taxon>
        <taxon>Glomeromycetes</taxon>
        <taxon>Glomerales</taxon>
        <taxon>Glomeraceae</taxon>
        <taxon>Funneliformis</taxon>
    </lineage>
</organism>
<dbReference type="AlphaFoldDB" id="A0A9N9EVS1"/>
<evidence type="ECO:0000256" key="1">
    <source>
        <dbReference type="SAM" id="Coils"/>
    </source>
</evidence>
<name>A0A9N9EVS1_9GLOM</name>
<dbReference type="OrthoDB" id="10503606at2759"/>
<evidence type="ECO:0000313" key="3">
    <source>
        <dbReference type="Proteomes" id="UP000789570"/>
    </source>
</evidence>